<comment type="caution">
    <text evidence="3">The sequence shown here is derived from an EMBL/GenBank/DDBJ whole genome shotgun (WGS) entry which is preliminary data.</text>
</comment>
<evidence type="ECO:0000313" key="3">
    <source>
        <dbReference type="EMBL" id="KRO41180.1"/>
    </source>
</evidence>
<feature type="transmembrane region" description="Helical" evidence="2">
    <location>
        <begin position="149"/>
        <end position="170"/>
    </location>
</feature>
<dbReference type="Proteomes" id="UP000050874">
    <property type="component" value="Unassembled WGS sequence"/>
</dbReference>
<dbReference type="EMBL" id="LIAV01000019">
    <property type="protein sequence ID" value="KRO41180.1"/>
    <property type="molecule type" value="Genomic_DNA"/>
</dbReference>
<dbReference type="GO" id="GO:0015293">
    <property type="term" value="F:symporter activity"/>
    <property type="evidence" value="ECO:0007669"/>
    <property type="project" value="InterPro"/>
</dbReference>
<dbReference type="SUPFAM" id="SSF103473">
    <property type="entry name" value="MFS general substrate transporter"/>
    <property type="match status" value="1"/>
</dbReference>
<dbReference type="PANTHER" id="PTHR11328:SF24">
    <property type="entry name" value="MAJOR FACILITATOR SUPERFAMILY (MFS) PROFILE DOMAIN-CONTAINING PROTEIN"/>
    <property type="match status" value="1"/>
</dbReference>
<evidence type="ECO:0008006" key="5">
    <source>
        <dbReference type="Google" id="ProtNLM"/>
    </source>
</evidence>
<reference evidence="4" key="1">
    <citation type="submission" date="2015-10" db="EMBL/GenBank/DDBJ databases">
        <title>Metagenome-Assembled Genomes uncover a global brackish microbiome.</title>
        <authorList>
            <person name="Hugerth L.W."/>
            <person name="Larsson J."/>
            <person name="Alneberg J."/>
            <person name="Lindh M.V."/>
            <person name="Legrand C."/>
            <person name="Pinhassi J."/>
            <person name="Andersson A."/>
        </authorList>
    </citation>
    <scope>NUCLEOTIDE SEQUENCE [LARGE SCALE GENOMIC DNA]</scope>
</reference>
<dbReference type="InterPro" id="IPR036259">
    <property type="entry name" value="MFS_trans_sf"/>
</dbReference>
<evidence type="ECO:0000313" key="4">
    <source>
        <dbReference type="Proteomes" id="UP000050874"/>
    </source>
</evidence>
<keyword evidence="2" id="KW-0472">Membrane</keyword>
<feature type="transmembrane region" description="Helical" evidence="2">
    <location>
        <begin position="276"/>
        <end position="295"/>
    </location>
</feature>
<dbReference type="Pfam" id="PF13347">
    <property type="entry name" value="MFS_2"/>
    <property type="match status" value="1"/>
</dbReference>
<dbReference type="PANTHER" id="PTHR11328">
    <property type="entry name" value="MAJOR FACILITATOR SUPERFAMILY DOMAIN-CONTAINING PROTEIN"/>
    <property type="match status" value="1"/>
</dbReference>
<feature type="transmembrane region" description="Helical" evidence="2">
    <location>
        <begin position="427"/>
        <end position="448"/>
    </location>
</feature>
<comment type="similarity">
    <text evidence="1">Belongs to the sodium:galactoside symporter (TC 2.A.2) family.</text>
</comment>
<protein>
    <recommendedName>
        <fullName evidence="5">Sugar transporter</fullName>
    </recommendedName>
</protein>
<proteinExistence type="inferred from homology"/>
<gene>
    <name evidence="3" type="ORF">ABR63_03520</name>
</gene>
<feature type="transmembrane region" description="Helical" evidence="2">
    <location>
        <begin position="12"/>
        <end position="34"/>
    </location>
</feature>
<organism evidence="3 4">
    <name type="scientific">SAR86 cluster bacterium BACL1 MAG-120920-bin57</name>
    <dbReference type="NCBI Taxonomy" id="1655571"/>
    <lineage>
        <taxon>Bacteria</taxon>
        <taxon>Pseudomonadati</taxon>
        <taxon>Pseudomonadota</taxon>
        <taxon>Gammaproteobacteria</taxon>
        <taxon>SAR86 cluster</taxon>
    </lineage>
</organism>
<feature type="transmembrane region" description="Helical" evidence="2">
    <location>
        <begin position="185"/>
        <end position="205"/>
    </location>
</feature>
<dbReference type="GO" id="GO:0005886">
    <property type="term" value="C:plasma membrane"/>
    <property type="evidence" value="ECO:0007669"/>
    <property type="project" value="TreeGrafter"/>
</dbReference>
<evidence type="ECO:0000256" key="2">
    <source>
        <dbReference type="SAM" id="Phobius"/>
    </source>
</evidence>
<sequence length="477" mass="51515">MNSINAIEKWSYAVGNVPFSVKEAVYANFVIFYYTQVNGLSGSLAGLAMFISLVWDAISDPIVGSWSDNFRSSWGRRHPLLVAGALPTTLLFFGLFAPLSHLSELGIFTWLLVVSILLRTAMTIYFVPYTAMGAELSTDYDQRTIIAKARITVGWIAGMALPAIAYAFFFKSQDGIDGRLLADNYWSLGVLSAVVAGVTAAICIIGTRSVIPRLALGNVSKIFSWSDPYNDLKTIMINRNFRISIGSNLAFGMSAGVYATLSLYLATFFWELSTAQLAGLVVPTAIATLIAFVALGNLSSRFDKPTLLAVCSIILAVNSLWLFGGRLFDLLPDNNDPILYLLIAFNTVVGVLMIVSLQILSASFGADILDELELQTGKRQEGVLFSVGAFLSKSTIGAGALVAGIAIDLVGIESTSLPGQVSADVLQALGWFTMIITVGFALIGFFFVNQLHLSRSDHARMRIILDTTAETKSDEPT</sequence>
<dbReference type="Gene3D" id="1.20.1250.20">
    <property type="entry name" value="MFS general substrate transporter like domains"/>
    <property type="match status" value="1"/>
</dbReference>
<dbReference type="AlphaFoldDB" id="A0A0R2PTP1"/>
<evidence type="ECO:0000256" key="1">
    <source>
        <dbReference type="ARBA" id="ARBA00009617"/>
    </source>
</evidence>
<keyword evidence="2" id="KW-1133">Transmembrane helix</keyword>
<dbReference type="GO" id="GO:0008643">
    <property type="term" value="P:carbohydrate transport"/>
    <property type="evidence" value="ECO:0007669"/>
    <property type="project" value="InterPro"/>
</dbReference>
<feature type="transmembrane region" description="Helical" evidence="2">
    <location>
        <begin position="105"/>
        <end position="128"/>
    </location>
</feature>
<feature type="transmembrane region" description="Helical" evidence="2">
    <location>
        <begin position="249"/>
        <end position="270"/>
    </location>
</feature>
<name>A0A0R2PTP1_9GAMM</name>
<feature type="transmembrane region" description="Helical" evidence="2">
    <location>
        <begin position="79"/>
        <end position="99"/>
    </location>
</feature>
<feature type="transmembrane region" description="Helical" evidence="2">
    <location>
        <begin position="383"/>
        <end position="407"/>
    </location>
</feature>
<dbReference type="InterPro" id="IPR039672">
    <property type="entry name" value="MFS_2"/>
</dbReference>
<accession>A0A0R2PTP1</accession>
<feature type="transmembrane region" description="Helical" evidence="2">
    <location>
        <begin position="307"/>
        <end position="326"/>
    </location>
</feature>
<feature type="transmembrane region" description="Helical" evidence="2">
    <location>
        <begin position="338"/>
        <end position="362"/>
    </location>
</feature>
<keyword evidence="2" id="KW-0812">Transmembrane</keyword>
<feature type="transmembrane region" description="Helical" evidence="2">
    <location>
        <begin position="40"/>
        <end position="58"/>
    </location>
</feature>